<proteinExistence type="inferred from homology"/>
<dbReference type="RefSeq" id="WP_021621253.1">
    <property type="nucleotide sequence ID" value="NZ_CABKST010000126.1"/>
</dbReference>
<dbReference type="InterPro" id="IPR038063">
    <property type="entry name" value="Transpep_catalytic_dom"/>
</dbReference>
<evidence type="ECO:0000256" key="2">
    <source>
        <dbReference type="ARBA" id="ARBA00005992"/>
    </source>
</evidence>
<keyword evidence="6 9" id="KW-0133">Cell shape</keyword>
<comment type="pathway">
    <text evidence="1 9">Cell wall biogenesis; peptidoglycan biosynthesis.</text>
</comment>
<dbReference type="GO" id="GO:0008360">
    <property type="term" value="P:regulation of cell shape"/>
    <property type="evidence" value="ECO:0007669"/>
    <property type="project" value="UniProtKB-UniRule"/>
</dbReference>
<gene>
    <name evidence="11" type="ORF">HF838_19020</name>
</gene>
<sequence>MKRTFSSLLIGLMVLFYPLSAFAEKEIYINLWHRTLELQENGKTIKVYRINPDVKDRRTMKQQENGKTIKKYRVGPGTKDTPSPVGIFKIVDKRKNWYDGFGSRWMELSVPWGTFGIHGTNKPYSIGGYVSEGCIRMYDKQVEELYELVSIGTKVIIDGPLTGHPDITYRILVRGSRGALVKIVQHHLQAAGYYKGECNGKFDHLTEKAVVLYQKEQGLPVTAQIHYEDLLHMGIIE</sequence>
<keyword evidence="3" id="KW-0328">Glycosyltransferase</keyword>
<dbReference type="InterPro" id="IPR005490">
    <property type="entry name" value="LD_TPept_cat_dom"/>
</dbReference>
<feature type="domain" description="L,D-TPase catalytic" evidence="10">
    <location>
        <begin position="48"/>
        <end position="158"/>
    </location>
</feature>
<keyword evidence="4" id="KW-0808">Transferase</keyword>
<evidence type="ECO:0000256" key="1">
    <source>
        <dbReference type="ARBA" id="ARBA00004752"/>
    </source>
</evidence>
<dbReference type="PANTHER" id="PTHR30582:SF24">
    <property type="entry name" value="L,D-TRANSPEPTIDASE ERFK_SRFK-RELATED"/>
    <property type="match status" value="1"/>
</dbReference>
<reference evidence="11 12" key="1">
    <citation type="submission" date="2020-04" db="EMBL/GenBank/DDBJ databases">
        <authorList>
            <person name="Hitch T.C.A."/>
            <person name="Wylensek D."/>
            <person name="Clavel T."/>
        </authorList>
    </citation>
    <scope>NUCLEOTIDE SEQUENCE [LARGE SCALE GENOMIC DNA]</scope>
    <source>
        <strain evidence="11 12">WB01_D5_05</strain>
    </source>
</reference>
<dbReference type="PANTHER" id="PTHR30582">
    <property type="entry name" value="L,D-TRANSPEPTIDASE"/>
    <property type="match status" value="1"/>
</dbReference>
<dbReference type="Gene3D" id="2.40.440.10">
    <property type="entry name" value="L,D-transpeptidase catalytic domain-like"/>
    <property type="match status" value="1"/>
</dbReference>
<dbReference type="CDD" id="cd16913">
    <property type="entry name" value="YkuD_like"/>
    <property type="match status" value="1"/>
</dbReference>
<organism evidence="11 12">
    <name type="scientific">Aneurinibacillus aneurinilyticus</name>
    <name type="common">Bacillus aneurinolyticus</name>
    <dbReference type="NCBI Taxonomy" id="1391"/>
    <lineage>
        <taxon>Bacteria</taxon>
        <taxon>Bacillati</taxon>
        <taxon>Bacillota</taxon>
        <taxon>Bacilli</taxon>
        <taxon>Bacillales</taxon>
        <taxon>Paenibacillaceae</taxon>
        <taxon>Aneurinibacillus group</taxon>
        <taxon>Aneurinibacillus</taxon>
    </lineage>
</organism>
<dbReference type="GeneID" id="92838961"/>
<evidence type="ECO:0000313" key="11">
    <source>
        <dbReference type="EMBL" id="NMF00323.1"/>
    </source>
</evidence>
<dbReference type="Pfam" id="PF03734">
    <property type="entry name" value="YkuD"/>
    <property type="match status" value="1"/>
</dbReference>
<dbReference type="InterPro" id="IPR002477">
    <property type="entry name" value="Peptidoglycan-bd-like"/>
</dbReference>
<dbReference type="OrthoDB" id="9787225at2"/>
<evidence type="ECO:0000256" key="5">
    <source>
        <dbReference type="ARBA" id="ARBA00022801"/>
    </source>
</evidence>
<name>A0A848D2N0_ANEAE</name>
<keyword evidence="5" id="KW-0378">Hydrolase</keyword>
<dbReference type="InterPro" id="IPR050979">
    <property type="entry name" value="LD-transpeptidase"/>
</dbReference>
<dbReference type="GO" id="GO:0071555">
    <property type="term" value="P:cell wall organization"/>
    <property type="evidence" value="ECO:0007669"/>
    <property type="project" value="UniProtKB-UniRule"/>
</dbReference>
<keyword evidence="8 9" id="KW-0961">Cell wall biogenesis/degradation</keyword>
<dbReference type="GO" id="GO:0016757">
    <property type="term" value="F:glycosyltransferase activity"/>
    <property type="evidence" value="ECO:0007669"/>
    <property type="project" value="UniProtKB-KW"/>
</dbReference>
<dbReference type="PROSITE" id="PS52029">
    <property type="entry name" value="LD_TPASE"/>
    <property type="match status" value="1"/>
</dbReference>
<dbReference type="EMBL" id="JABAGO010000043">
    <property type="protein sequence ID" value="NMF00323.1"/>
    <property type="molecule type" value="Genomic_DNA"/>
</dbReference>
<feature type="active site" description="Nucleophile" evidence="9">
    <location>
        <position position="134"/>
    </location>
</feature>
<dbReference type="GO" id="GO:0071972">
    <property type="term" value="F:peptidoglycan L,D-transpeptidase activity"/>
    <property type="evidence" value="ECO:0007669"/>
    <property type="project" value="TreeGrafter"/>
</dbReference>
<evidence type="ECO:0000256" key="8">
    <source>
        <dbReference type="ARBA" id="ARBA00023316"/>
    </source>
</evidence>
<evidence type="ECO:0000256" key="3">
    <source>
        <dbReference type="ARBA" id="ARBA00022676"/>
    </source>
</evidence>
<dbReference type="InterPro" id="IPR036365">
    <property type="entry name" value="PGBD-like_sf"/>
</dbReference>
<evidence type="ECO:0000313" key="12">
    <source>
        <dbReference type="Proteomes" id="UP000561326"/>
    </source>
</evidence>
<evidence type="ECO:0000256" key="9">
    <source>
        <dbReference type="PROSITE-ProRule" id="PRU01373"/>
    </source>
</evidence>
<evidence type="ECO:0000259" key="10">
    <source>
        <dbReference type="PROSITE" id="PS52029"/>
    </source>
</evidence>
<dbReference type="SUPFAM" id="SSF141523">
    <property type="entry name" value="L,D-transpeptidase catalytic domain-like"/>
    <property type="match status" value="1"/>
</dbReference>
<dbReference type="InterPro" id="IPR036366">
    <property type="entry name" value="PGBDSf"/>
</dbReference>
<dbReference type="GO" id="GO:0005576">
    <property type="term" value="C:extracellular region"/>
    <property type="evidence" value="ECO:0007669"/>
    <property type="project" value="TreeGrafter"/>
</dbReference>
<evidence type="ECO:0000256" key="4">
    <source>
        <dbReference type="ARBA" id="ARBA00022679"/>
    </source>
</evidence>
<dbReference type="Gene3D" id="1.10.101.10">
    <property type="entry name" value="PGBD-like superfamily/PGBD"/>
    <property type="match status" value="1"/>
</dbReference>
<dbReference type="AlphaFoldDB" id="A0A848D2N0"/>
<dbReference type="Pfam" id="PF01471">
    <property type="entry name" value="PG_binding_1"/>
    <property type="match status" value="1"/>
</dbReference>
<dbReference type="GO" id="GO:0018104">
    <property type="term" value="P:peptidoglycan-protein cross-linking"/>
    <property type="evidence" value="ECO:0007669"/>
    <property type="project" value="TreeGrafter"/>
</dbReference>
<accession>A0A848D2N0</accession>
<protein>
    <submittedName>
        <fullName evidence="11">L,D-transpeptidase family protein</fullName>
    </submittedName>
</protein>
<keyword evidence="7 9" id="KW-0573">Peptidoglycan synthesis</keyword>
<evidence type="ECO:0000256" key="7">
    <source>
        <dbReference type="ARBA" id="ARBA00022984"/>
    </source>
</evidence>
<dbReference type="SUPFAM" id="SSF47090">
    <property type="entry name" value="PGBD-like"/>
    <property type="match status" value="1"/>
</dbReference>
<feature type="active site" description="Proton donor/acceptor" evidence="9">
    <location>
        <position position="118"/>
    </location>
</feature>
<dbReference type="UniPathway" id="UPA00219"/>
<comment type="caution">
    <text evidence="11">The sequence shown here is derived from an EMBL/GenBank/DDBJ whole genome shotgun (WGS) entry which is preliminary data.</text>
</comment>
<dbReference type="Proteomes" id="UP000561326">
    <property type="component" value="Unassembled WGS sequence"/>
</dbReference>
<comment type="similarity">
    <text evidence="2">Belongs to the YkuD family.</text>
</comment>
<evidence type="ECO:0000256" key="6">
    <source>
        <dbReference type="ARBA" id="ARBA00022960"/>
    </source>
</evidence>